<proteinExistence type="predicted"/>
<gene>
    <name evidence="2" type="ORF">V5E97_34960</name>
</gene>
<dbReference type="GO" id="GO:0016757">
    <property type="term" value="F:glycosyltransferase activity"/>
    <property type="evidence" value="ECO:0007669"/>
    <property type="project" value="UniProtKB-KW"/>
</dbReference>
<organism evidence="2">
    <name type="scientific">Singulisphaera sp. Ch08</name>
    <dbReference type="NCBI Taxonomy" id="3120278"/>
    <lineage>
        <taxon>Bacteria</taxon>
        <taxon>Pseudomonadati</taxon>
        <taxon>Planctomycetota</taxon>
        <taxon>Planctomycetia</taxon>
        <taxon>Isosphaerales</taxon>
        <taxon>Isosphaeraceae</taxon>
        <taxon>Singulisphaera</taxon>
    </lineage>
</organism>
<protein>
    <submittedName>
        <fullName evidence="2">Glycosyltransferase family 4 protein</fullName>
        <ecNumber evidence="2">2.4.-.-</ecNumber>
    </submittedName>
</protein>
<dbReference type="Pfam" id="PF13692">
    <property type="entry name" value="Glyco_trans_1_4"/>
    <property type="match status" value="1"/>
</dbReference>
<dbReference type="EMBL" id="CP155447">
    <property type="protein sequence ID" value="XBH03468.1"/>
    <property type="molecule type" value="Genomic_DNA"/>
</dbReference>
<dbReference type="CDD" id="cd03801">
    <property type="entry name" value="GT4_PimA-like"/>
    <property type="match status" value="1"/>
</dbReference>
<accession>A0AAU7CEF1</accession>
<keyword evidence="1 2" id="KW-0808">Transferase</keyword>
<name>A0AAU7CEF1_9BACT</name>
<evidence type="ECO:0000256" key="1">
    <source>
        <dbReference type="ARBA" id="ARBA00022679"/>
    </source>
</evidence>
<sequence>MDPTHFNDTDVEIQILERWRPIVDADLPDADVVIATWWETAEWVAELSPRKGAQVYFVQHHETFSYLPIDRVEATWRLPLHKIAVAQWLVDLARERYDDHDVSLVSNAVDHDLFHAPPRGKNPTPTVGLMYATADFKGCDISLRAFDLSKQRNADLRLVAFGTEPPSAWLPLPPLTEYHLKPLQHELREIYARCDALLFGSRSEGFGLPILEAMACRTPVIGTPAGVAPELLSGGGGILVAAEDPESMARGVERIVGLSDERWKAMSETAFVTAARYTWENATDQFEAALKRVLEKAQTLVRTE</sequence>
<dbReference type="GO" id="GO:0009103">
    <property type="term" value="P:lipopolysaccharide biosynthetic process"/>
    <property type="evidence" value="ECO:0007669"/>
    <property type="project" value="TreeGrafter"/>
</dbReference>
<dbReference type="Gene3D" id="3.40.50.2000">
    <property type="entry name" value="Glycogen Phosphorylase B"/>
    <property type="match status" value="1"/>
</dbReference>
<dbReference type="PANTHER" id="PTHR46401">
    <property type="entry name" value="GLYCOSYLTRANSFERASE WBBK-RELATED"/>
    <property type="match status" value="1"/>
</dbReference>
<evidence type="ECO:0000313" key="2">
    <source>
        <dbReference type="EMBL" id="XBH03468.1"/>
    </source>
</evidence>
<dbReference type="EC" id="2.4.-.-" evidence="2"/>
<dbReference type="AlphaFoldDB" id="A0AAU7CEF1"/>
<dbReference type="RefSeq" id="WP_406696202.1">
    <property type="nucleotide sequence ID" value="NZ_CP155447.1"/>
</dbReference>
<dbReference type="Gene3D" id="3.40.50.11090">
    <property type="match status" value="1"/>
</dbReference>
<keyword evidence="2" id="KW-0328">Glycosyltransferase</keyword>
<dbReference type="PANTHER" id="PTHR46401:SF2">
    <property type="entry name" value="GLYCOSYLTRANSFERASE WBBK-RELATED"/>
    <property type="match status" value="1"/>
</dbReference>
<reference evidence="2" key="1">
    <citation type="submission" date="2024-05" db="EMBL/GenBank/DDBJ databases">
        <title>Planctomycetes of the genus Singulisphaera possess chitinolytic capabilities.</title>
        <authorList>
            <person name="Ivanova A."/>
        </authorList>
    </citation>
    <scope>NUCLEOTIDE SEQUENCE</scope>
    <source>
        <strain evidence="2">Ch08T</strain>
    </source>
</reference>
<dbReference type="SUPFAM" id="SSF53756">
    <property type="entry name" value="UDP-Glycosyltransferase/glycogen phosphorylase"/>
    <property type="match status" value="1"/>
</dbReference>